<dbReference type="PROSITE" id="PS01129">
    <property type="entry name" value="PSI_RLU"/>
    <property type="match status" value="1"/>
</dbReference>
<dbReference type="SUPFAM" id="SSF55174">
    <property type="entry name" value="Alpha-L RNA-binding motif"/>
    <property type="match status" value="1"/>
</dbReference>
<keyword evidence="4" id="KW-0698">rRNA processing</keyword>
<dbReference type="InterPro" id="IPR050188">
    <property type="entry name" value="RluA_PseudoU_synthase"/>
</dbReference>
<dbReference type="InterPro" id="IPR006145">
    <property type="entry name" value="PsdUridine_synth_RsuA/RluA"/>
</dbReference>
<feature type="domain" description="RNA-binding S4" evidence="10">
    <location>
        <begin position="15"/>
        <end position="76"/>
    </location>
</feature>
<dbReference type="SMART" id="SM00363">
    <property type="entry name" value="S4"/>
    <property type="match status" value="1"/>
</dbReference>
<keyword evidence="11" id="KW-0456">Lyase</keyword>
<feature type="active site" evidence="7">
    <location>
        <position position="138"/>
    </location>
</feature>
<dbReference type="Gene3D" id="3.30.2350.10">
    <property type="entry name" value="Pseudouridine synthase"/>
    <property type="match status" value="1"/>
</dbReference>
<dbReference type="KEGG" id="cbu:CBU_0487"/>
<dbReference type="eggNOG" id="COG0564">
    <property type="taxonomic scope" value="Bacteria"/>
</dbReference>
<dbReference type="InterPro" id="IPR006224">
    <property type="entry name" value="PsdUridine_synth_RluA-like_CS"/>
</dbReference>
<name>Q4AAY1_COXBU</name>
<dbReference type="InterPro" id="IPR036986">
    <property type="entry name" value="S4_RNA-bd_sf"/>
</dbReference>
<dbReference type="GO" id="GO:0000455">
    <property type="term" value="P:enzyme-directed rRNA pseudouridine synthesis"/>
    <property type="evidence" value="ECO:0000318"/>
    <property type="project" value="GO_Central"/>
</dbReference>
<dbReference type="EnsemblBacteria" id="AAZ22625">
    <property type="protein sequence ID" value="AAZ22625"/>
    <property type="gene ID" value="CBU_0487"/>
</dbReference>
<proteinExistence type="inferred from homology"/>
<dbReference type="AlphaFoldDB" id="Q4AAY1"/>
<dbReference type="Proteomes" id="UP000002671">
    <property type="component" value="Chromosome"/>
</dbReference>
<comment type="similarity">
    <text evidence="3 9">Belongs to the pseudouridine synthase RluA family.</text>
</comment>
<evidence type="ECO:0000313" key="12">
    <source>
        <dbReference type="Proteomes" id="UP000002671"/>
    </source>
</evidence>
<dbReference type="SUPFAM" id="SSF55120">
    <property type="entry name" value="Pseudouridine synthase"/>
    <property type="match status" value="1"/>
</dbReference>
<comment type="catalytic activity">
    <reaction evidence="1">
        <text>uridine(955/2504/2580) in 23S rRNA = pseudouridine(955/2504/2580) in 23S rRNA</text>
        <dbReference type="Rhea" id="RHEA:42528"/>
        <dbReference type="Rhea" id="RHEA-COMP:10099"/>
        <dbReference type="Rhea" id="RHEA-COMP:10100"/>
        <dbReference type="ChEBI" id="CHEBI:65314"/>
        <dbReference type="ChEBI" id="CHEBI:65315"/>
        <dbReference type="EC" id="5.4.99.24"/>
    </reaction>
</comment>
<evidence type="ECO:0000256" key="9">
    <source>
        <dbReference type="RuleBase" id="RU362028"/>
    </source>
</evidence>
<evidence type="ECO:0000256" key="4">
    <source>
        <dbReference type="ARBA" id="ARBA00022552"/>
    </source>
</evidence>
<reference evidence="11 12" key="1">
    <citation type="journal article" date="2003" name="Proc. Natl. Acad. Sci. U.S.A.">
        <title>Complete genome sequence of the Q-fever pathogen, Coxiella burnetii.</title>
        <authorList>
            <person name="Seshadri R."/>
            <person name="Paulsen I.T."/>
            <person name="Eisen J.A."/>
            <person name="Read T.D."/>
            <person name="Nelson K.E."/>
            <person name="Nelson W.C."/>
            <person name="Ward N.L."/>
            <person name="Tettelin H."/>
            <person name="Davidsen T.M."/>
            <person name="Beanan M.J."/>
            <person name="Deboy R.T."/>
            <person name="Daugherty S.C."/>
            <person name="Brinkac L.M."/>
            <person name="Madupu R."/>
            <person name="Dodson R.J."/>
            <person name="Khouri H.M."/>
            <person name="Lee K.H."/>
            <person name="Carty H.A."/>
            <person name="Scanlan D."/>
            <person name="Heinzen R.A."/>
            <person name="Thompson H.A."/>
            <person name="Samuel J.E."/>
            <person name="Fraser C.M."/>
            <person name="Heidelberg J.F."/>
        </authorList>
    </citation>
    <scope>NUCLEOTIDE SEQUENCE [LARGE SCALE GENOMIC DNA]</scope>
    <source>
        <strain evidence="12">RSA 493 / Nine Mile phase I</strain>
    </source>
</reference>
<dbReference type="EC" id="5.4.99.-" evidence="9"/>
<protein>
    <recommendedName>
        <fullName evidence="9">Pseudouridine synthase</fullName>
        <ecNumber evidence="9">5.4.99.-</ecNumber>
    </recommendedName>
</protein>
<dbReference type="PANTHER" id="PTHR21600">
    <property type="entry name" value="MITOCHONDRIAL RNA PSEUDOURIDINE SYNTHASE"/>
    <property type="match status" value="1"/>
</dbReference>
<dbReference type="CDD" id="cd02869">
    <property type="entry name" value="PseudoU_synth_RluA_like"/>
    <property type="match status" value="1"/>
</dbReference>
<dbReference type="OrthoDB" id="9785808at2"/>
<dbReference type="GO" id="GO:0160141">
    <property type="term" value="F:23S rRNA pseudouridine(955/2504/2580) synthase activity"/>
    <property type="evidence" value="ECO:0007669"/>
    <property type="project" value="UniProtKB-EC"/>
</dbReference>
<dbReference type="GO" id="GO:0003723">
    <property type="term" value="F:RNA binding"/>
    <property type="evidence" value="ECO:0007669"/>
    <property type="project" value="UniProtKB-KW"/>
</dbReference>
<dbReference type="GO" id="GO:0009982">
    <property type="term" value="F:pseudouridine synthase activity"/>
    <property type="evidence" value="ECO:0000318"/>
    <property type="project" value="GO_Central"/>
</dbReference>
<dbReference type="Pfam" id="PF00849">
    <property type="entry name" value="PseudoU_synth_2"/>
    <property type="match status" value="1"/>
</dbReference>
<evidence type="ECO:0000256" key="2">
    <source>
        <dbReference type="ARBA" id="ARBA00002876"/>
    </source>
</evidence>
<evidence type="ECO:0000256" key="5">
    <source>
        <dbReference type="ARBA" id="ARBA00022884"/>
    </source>
</evidence>
<evidence type="ECO:0000259" key="10">
    <source>
        <dbReference type="SMART" id="SM00363"/>
    </source>
</evidence>
<accession>Q4AAY1</accession>
<keyword evidence="5 8" id="KW-0694">RNA-binding</keyword>
<reference evidence="11 12" key="2">
    <citation type="journal article" date="2009" name="Infect. Immun.">
        <title>Comparative genomics reveal extensive transposon-mediated genomic plasticity and diversity among potential effector proteins within the genus Coxiella.</title>
        <authorList>
            <person name="Beare P.A."/>
            <person name="Unsworth N."/>
            <person name="Andoh M."/>
            <person name="Voth D.E."/>
            <person name="Omsland A."/>
            <person name="Gilk S.D."/>
            <person name="Williams K.P."/>
            <person name="Sobral B.W."/>
            <person name="Kupko J.J.III."/>
            <person name="Porcella S.F."/>
            <person name="Samuel J.E."/>
            <person name="Heinzen R.A."/>
        </authorList>
    </citation>
    <scope>NUCLEOTIDE SEQUENCE [LARGE SCALE GENOMIC DNA]</scope>
    <source>
        <strain evidence="12">RSA 493 / Nine Mile phase I</strain>
    </source>
</reference>
<dbReference type="Pfam" id="PF01479">
    <property type="entry name" value="S4"/>
    <property type="match status" value="1"/>
</dbReference>
<comment type="catalytic activity">
    <reaction evidence="9">
        <text>a uridine in RNA = a pseudouridine in RNA</text>
        <dbReference type="Rhea" id="RHEA:48348"/>
        <dbReference type="Rhea" id="RHEA-COMP:12068"/>
        <dbReference type="Rhea" id="RHEA-COMP:12069"/>
        <dbReference type="ChEBI" id="CHEBI:65314"/>
        <dbReference type="ChEBI" id="CHEBI:65315"/>
    </reaction>
</comment>
<dbReference type="GeneID" id="1208371"/>
<dbReference type="InterPro" id="IPR002942">
    <property type="entry name" value="S4_RNA-bd"/>
</dbReference>
<gene>
    <name evidence="11" type="primary">rluC</name>
    <name evidence="11" type="ordered locus">CBU_0487</name>
</gene>
<dbReference type="InterPro" id="IPR006225">
    <property type="entry name" value="PsdUridine_synth_RluC/D"/>
</dbReference>
<evidence type="ECO:0000256" key="7">
    <source>
        <dbReference type="PIRSR" id="PIRSR606225-1"/>
    </source>
</evidence>
<evidence type="ECO:0000256" key="3">
    <source>
        <dbReference type="ARBA" id="ARBA00010876"/>
    </source>
</evidence>
<evidence type="ECO:0000256" key="6">
    <source>
        <dbReference type="ARBA" id="ARBA00023235"/>
    </source>
</evidence>
<dbReference type="PROSITE" id="PS50889">
    <property type="entry name" value="S4"/>
    <property type="match status" value="1"/>
</dbReference>
<dbReference type="RefSeq" id="YP_338279.1">
    <property type="nucleotide sequence ID" value="NC_002971.4"/>
</dbReference>
<dbReference type="NCBIfam" id="TIGR00005">
    <property type="entry name" value="rluA_subfam"/>
    <property type="match status" value="1"/>
</dbReference>
<dbReference type="RefSeq" id="WP_010957609.1">
    <property type="nucleotide sequence ID" value="NC_002971.4"/>
</dbReference>
<dbReference type="GO" id="GO:0016829">
    <property type="term" value="F:lyase activity"/>
    <property type="evidence" value="ECO:0007669"/>
    <property type="project" value="UniProtKB-KW"/>
</dbReference>
<keyword evidence="12" id="KW-1185">Reference proteome</keyword>
<evidence type="ECO:0000256" key="8">
    <source>
        <dbReference type="PROSITE-ProRule" id="PRU00182"/>
    </source>
</evidence>
<evidence type="ECO:0000313" key="11">
    <source>
        <dbReference type="EMBL" id="AAZ22625.1"/>
    </source>
</evidence>
<organism evidence="11 12">
    <name type="scientific">Coxiella burnetii (strain RSA 493 / Nine Mile phase I)</name>
    <dbReference type="NCBI Taxonomy" id="227377"/>
    <lineage>
        <taxon>Bacteria</taxon>
        <taxon>Pseudomonadati</taxon>
        <taxon>Pseudomonadota</taxon>
        <taxon>Gammaproteobacteria</taxon>
        <taxon>Legionellales</taxon>
        <taxon>Coxiellaceae</taxon>
        <taxon>Coxiella</taxon>
    </lineage>
</organism>
<dbReference type="CDD" id="cd00165">
    <property type="entry name" value="S4"/>
    <property type="match status" value="1"/>
</dbReference>
<dbReference type="PATRIC" id="fig|227377.7.peg.478"/>
<sequence>MHTTPVTIDDAHAGQRLDNFLITRLKGVPSTRIYRAIRKGEVRVNKRRVGADYRLVVGDLVRIPPVQMAAPKKPATVDEKLLISLEMRILYEEADLLVIDKPAGLPVHGGSGIQGGVIEALRIMRPKVRLLELVHRLDRETSGCLMVAKKRSTLVALHTLLTQRKVIKQYLLLVKGQWQGGECRVEVPLKKNRLQSGERMVKVEKEGKSAVTVFRPLKIFEQASLIEAKPLTGRTHQIRVHAAHLGYPIAGDEKYGDKVFNREMRNYGLRRLFLHSAGILCQWEDKRLGVCAILDSELMKCLTQLNAT</sequence>
<evidence type="ECO:0000256" key="1">
    <source>
        <dbReference type="ARBA" id="ARBA00000381"/>
    </source>
</evidence>
<dbReference type="STRING" id="227377.CBU_0487"/>
<dbReference type="HOGENOM" id="CLU_016902_1_1_6"/>
<dbReference type="Gene3D" id="3.10.290.10">
    <property type="entry name" value="RNA-binding S4 domain"/>
    <property type="match status" value="1"/>
</dbReference>
<keyword evidence="6 9" id="KW-0413">Isomerase</keyword>
<dbReference type="InterPro" id="IPR020103">
    <property type="entry name" value="PsdUridine_synth_cat_dom_sf"/>
</dbReference>
<comment type="function">
    <text evidence="2">Responsible for synthesis of pseudouridine from uracil at positions 955, 2504 and 2580 in 23S ribosomal RNA.</text>
</comment>
<dbReference type="EMBL" id="AE016828">
    <property type="protein sequence ID" value="AAZ22625.1"/>
    <property type="molecule type" value="Genomic_DNA"/>
</dbReference>
<dbReference type="PANTHER" id="PTHR21600:SF92">
    <property type="entry name" value="RIBOSOMAL LARGE SUBUNIT PSEUDOURIDINE SYNTHASE C"/>
    <property type="match status" value="1"/>
</dbReference>